<comment type="subunit">
    <text evidence="5 7">Monomer.</text>
</comment>
<dbReference type="CDD" id="cd01428">
    <property type="entry name" value="ADK"/>
    <property type="match status" value="1"/>
</dbReference>
<evidence type="ECO:0000256" key="3">
    <source>
        <dbReference type="ARBA" id="ARBA00022741"/>
    </source>
</evidence>
<keyword evidence="1 5" id="KW-0808">Transferase</keyword>
<comment type="catalytic activity">
    <reaction evidence="5 7">
        <text>AMP + ATP = 2 ADP</text>
        <dbReference type="Rhea" id="RHEA:12973"/>
        <dbReference type="ChEBI" id="CHEBI:30616"/>
        <dbReference type="ChEBI" id="CHEBI:456215"/>
        <dbReference type="ChEBI" id="CHEBI:456216"/>
        <dbReference type="EC" id="2.7.4.3"/>
    </reaction>
</comment>
<feature type="domain" description="Adenylate kinase active site lid" evidence="8">
    <location>
        <begin position="124"/>
        <end position="159"/>
    </location>
</feature>
<feature type="binding site" evidence="5">
    <location>
        <position position="124"/>
    </location>
    <ligand>
        <name>ATP</name>
        <dbReference type="ChEBI" id="CHEBI:30616"/>
    </ligand>
</feature>
<sequence>MNKLLLIGPPGAGKGTQADLICRSLNIPKISTGDMLRAAIASGNALGQKVSSVMKSGGLVSDEIIIELISDRIAQSDCDAGFLFDGCIRTAGQADLCVQHNIEFSHVIEINVEDEIIVNRMSGRRVHPGSGRNYHVDYQPPITDGLDDVTGEPLIQREDDLPETVKRRLNIYHEETQPLVEYYQAVSTQSGLHYVRVDGSMEVQRVFEEINKHF</sequence>
<dbReference type="InterPro" id="IPR007862">
    <property type="entry name" value="Adenylate_kinase_lid-dom"/>
</dbReference>
<dbReference type="PRINTS" id="PR00094">
    <property type="entry name" value="ADENYLTKNASE"/>
</dbReference>
<evidence type="ECO:0000313" key="9">
    <source>
        <dbReference type="EMBL" id="KRO41304.1"/>
    </source>
</evidence>
<dbReference type="Pfam" id="PF05191">
    <property type="entry name" value="ADK_lid"/>
    <property type="match status" value="1"/>
</dbReference>
<comment type="subcellular location">
    <subcellularLocation>
        <location evidence="5 7">Cytoplasm</location>
    </subcellularLocation>
</comment>
<dbReference type="Pfam" id="PF00406">
    <property type="entry name" value="ADK"/>
    <property type="match status" value="1"/>
</dbReference>
<keyword evidence="3 5" id="KW-0547">Nucleotide-binding</keyword>
<dbReference type="GO" id="GO:0004017">
    <property type="term" value="F:AMP kinase activity"/>
    <property type="evidence" value="ECO:0007669"/>
    <property type="project" value="UniProtKB-UniRule"/>
</dbReference>
<dbReference type="EC" id="2.7.4.3" evidence="5 7"/>
<evidence type="ECO:0000256" key="2">
    <source>
        <dbReference type="ARBA" id="ARBA00022727"/>
    </source>
</evidence>
<feature type="binding site" evidence="5">
    <location>
        <position position="201"/>
    </location>
    <ligand>
        <name>ATP</name>
        <dbReference type="ChEBI" id="CHEBI:30616"/>
    </ligand>
</feature>
<dbReference type="PANTHER" id="PTHR23359">
    <property type="entry name" value="NUCLEOTIDE KINASE"/>
    <property type="match status" value="1"/>
</dbReference>
<feature type="binding site" evidence="5">
    <location>
        <position position="93"/>
    </location>
    <ligand>
        <name>AMP</name>
        <dbReference type="ChEBI" id="CHEBI:456215"/>
    </ligand>
</feature>
<comment type="function">
    <text evidence="5">Catalyzes the reversible transfer of the terminal phosphate group between ATP and AMP. Plays an important role in cellular energy homeostasis and in adenine nucleotide metabolism.</text>
</comment>
<evidence type="ECO:0000256" key="4">
    <source>
        <dbReference type="ARBA" id="ARBA00022777"/>
    </source>
</evidence>
<dbReference type="InterPro" id="IPR000850">
    <property type="entry name" value="Adenylat/UMP-CMP_kin"/>
</dbReference>
<dbReference type="NCBIfam" id="NF001379">
    <property type="entry name" value="PRK00279.1-1"/>
    <property type="match status" value="1"/>
</dbReference>
<feature type="binding site" evidence="5">
    <location>
        <position position="157"/>
    </location>
    <ligand>
        <name>AMP</name>
        <dbReference type="ChEBI" id="CHEBI:456215"/>
    </ligand>
</feature>
<dbReference type="Proteomes" id="UP000050874">
    <property type="component" value="Unassembled WGS sequence"/>
</dbReference>
<dbReference type="HAMAP" id="MF_00235">
    <property type="entry name" value="Adenylate_kinase_Adk"/>
    <property type="match status" value="1"/>
</dbReference>
<evidence type="ECO:0000259" key="8">
    <source>
        <dbReference type="Pfam" id="PF05191"/>
    </source>
</evidence>
<keyword evidence="5" id="KW-0963">Cytoplasm</keyword>
<evidence type="ECO:0000256" key="5">
    <source>
        <dbReference type="HAMAP-Rule" id="MF_00235"/>
    </source>
</evidence>
<dbReference type="NCBIfam" id="TIGR01351">
    <property type="entry name" value="adk"/>
    <property type="match status" value="1"/>
</dbReference>
<evidence type="ECO:0000256" key="1">
    <source>
        <dbReference type="ARBA" id="ARBA00022679"/>
    </source>
</evidence>
<dbReference type="UniPathway" id="UPA00588">
    <property type="reaction ID" value="UER00649"/>
</dbReference>
<dbReference type="GO" id="GO:0005737">
    <property type="term" value="C:cytoplasm"/>
    <property type="evidence" value="ECO:0007669"/>
    <property type="project" value="UniProtKB-SubCell"/>
</dbReference>
<dbReference type="FunFam" id="3.40.50.300:FF:000106">
    <property type="entry name" value="Adenylate kinase mitochondrial"/>
    <property type="match status" value="1"/>
</dbReference>
<proteinExistence type="inferred from homology"/>
<feature type="binding site" evidence="5">
    <location>
        <position position="32"/>
    </location>
    <ligand>
        <name>AMP</name>
        <dbReference type="ChEBI" id="CHEBI:456215"/>
    </ligand>
</feature>
<gene>
    <name evidence="5" type="primary">adk</name>
    <name evidence="9" type="ORF">ABR63_00145</name>
</gene>
<evidence type="ECO:0000256" key="7">
    <source>
        <dbReference type="RuleBase" id="RU003331"/>
    </source>
</evidence>
<feature type="binding site" evidence="5">
    <location>
        <position position="37"/>
    </location>
    <ligand>
        <name>AMP</name>
        <dbReference type="ChEBI" id="CHEBI:456215"/>
    </ligand>
</feature>
<feature type="binding site" evidence="5">
    <location>
        <begin position="58"/>
        <end position="60"/>
    </location>
    <ligand>
        <name>AMP</name>
        <dbReference type="ChEBI" id="CHEBI:456215"/>
    </ligand>
</feature>
<organism evidence="9 10">
    <name type="scientific">SAR86 cluster bacterium BACL1 MAG-120920-bin57</name>
    <dbReference type="NCBI Taxonomy" id="1655571"/>
    <lineage>
        <taxon>Bacteria</taxon>
        <taxon>Pseudomonadati</taxon>
        <taxon>Pseudomonadota</taxon>
        <taxon>Gammaproteobacteria</taxon>
        <taxon>SAR86 cluster</taxon>
    </lineage>
</organism>
<dbReference type="AlphaFoldDB" id="A0A0R2PT71"/>
<comment type="domain">
    <text evidence="5">Consists of three domains, a large central CORE domain and two small peripheral domains, NMPbind and LID, which undergo movements during catalysis. The LID domain closes over the site of phosphoryl transfer upon ATP binding. Assembling and dissambling the active center during each catalytic cycle provides an effective means to prevent ATP hydrolysis.</text>
</comment>
<dbReference type="SUPFAM" id="SSF52540">
    <property type="entry name" value="P-loop containing nucleoside triphosphate hydrolases"/>
    <property type="match status" value="1"/>
</dbReference>
<dbReference type="InterPro" id="IPR027417">
    <property type="entry name" value="P-loop_NTPase"/>
</dbReference>
<protein>
    <recommendedName>
        <fullName evidence="5 7">Adenylate kinase</fullName>
        <shortName evidence="5">AK</shortName>
        <ecNumber evidence="5 7">2.7.4.3</ecNumber>
    </recommendedName>
    <alternativeName>
        <fullName evidence="5">ATP-AMP transphosphorylase</fullName>
    </alternativeName>
    <alternativeName>
        <fullName evidence="5">ATP:AMP phosphotransferase</fullName>
    </alternativeName>
    <alternativeName>
        <fullName evidence="5">Adenylate monophosphate kinase</fullName>
    </alternativeName>
</protein>
<reference evidence="10" key="1">
    <citation type="submission" date="2015-10" db="EMBL/GenBank/DDBJ databases">
        <title>Metagenome-Assembled Genomes uncover a global brackish microbiome.</title>
        <authorList>
            <person name="Hugerth L.W."/>
            <person name="Larsson J."/>
            <person name="Alneberg J."/>
            <person name="Lindh M.V."/>
            <person name="Legrand C."/>
            <person name="Pinhassi J."/>
            <person name="Andersson A."/>
        </authorList>
    </citation>
    <scope>NUCLEOTIDE SEQUENCE [LARGE SCALE GENOMIC DNA]</scope>
</reference>
<evidence type="ECO:0000313" key="10">
    <source>
        <dbReference type="Proteomes" id="UP000050874"/>
    </source>
</evidence>
<keyword evidence="5 7" id="KW-0067">ATP-binding</keyword>
<dbReference type="GO" id="GO:0044209">
    <property type="term" value="P:AMP salvage"/>
    <property type="evidence" value="ECO:0007669"/>
    <property type="project" value="UniProtKB-UniRule"/>
</dbReference>
<name>A0A0R2PT71_9GAMM</name>
<feature type="region of interest" description="NMP" evidence="5">
    <location>
        <begin position="31"/>
        <end position="60"/>
    </location>
</feature>
<feature type="binding site" evidence="5">
    <location>
        <position position="168"/>
    </location>
    <ligand>
        <name>AMP</name>
        <dbReference type="ChEBI" id="CHEBI:456215"/>
    </ligand>
</feature>
<accession>A0A0R2PT71</accession>
<comment type="pathway">
    <text evidence="5">Purine metabolism; AMP biosynthesis via salvage pathway; AMP from ADP: step 1/1.</text>
</comment>
<feature type="binding site" evidence="5">
    <location>
        <begin position="11"/>
        <end position="16"/>
    </location>
    <ligand>
        <name>ATP</name>
        <dbReference type="ChEBI" id="CHEBI:30616"/>
    </ligand>
</feature>
<comment type="caution">
    <text evidence="9">The sequence shown here is derived from an EMBL/GenBank/DDBJ whole genome shotgun (WGS) entry which is preliminary data.</text>
</comment>
<keyword evidence="2 5" id="KW-0545">Nucleotide biosynthesis</keyword>
<evidence type="ECO:0000256" key="6">
    <source>
        <dbReference type="RuleBase" id="RU003330"/>
    </source>
</evidence>
<comment type="similarity">
    <text evidence="5 6">Belongs to the adenylate kinase family.</text>
</comment>
<dbReference type="GO" id="GO:0005524">
    <property type="term" value="F:ATP binding"/>
    <property type="evidence" value="ECO:0007669"/>
    <property type="project" value="UniProtKB-UniRule"/>
</dbReference>
<feature type="region of interest" description="LID" evidence="5">
    <location>
        <begin position="123"/>
        <end position="160"/>
    </location>
</feature>
<keyword evidence="4 5" id="KW-0418">Kinase</keyword>
<dbReference type="Gene3D" id="3.40.50.300">
    <property type="entry name" value="P-loop containing nucleotide triphosphate hydrolases"/>
    <property type="match status" value="1"/>
</dbReference>
<dbReference type="EMBL" id="LIAV01000009">
    <property type="protein sequence ID" value="KRO41304.1"/>
    <property type="molecule type" value="Genomic_DNA"/>
</dbReference>
<comment type="caution">
    <text evidence="5">Lacks conserved residue(s) required for the propagation of feature annotation.</text>
</comment>
<dbReference type="InterPro" id="IPR006259">
    <property type="entry name" value="Adenyl_kin_sub"/>
</dbReference>